<gene>
    <name evidence="5" type="ORF">Sjap_001645</name>
</gene>
<feature type="region of interest" description="Disordered" evidence="2">
    <location>
        <begin position="276"/>
        <end position="296"/>
    </location>
</feature>
<dbReference type="Pfam" id="PF00566">
    <property type="entry name" value="RabGAP-TBC"/>
    <property type="match status" value="1"/>
</dbReference>
<dbReference type="Proteomes" id="UP001417504">
    <property type="component" value="Unassembled WGS sequence"/>
</dbReference>
<dbReference type="FunFam" id="1.10.8.270:FF:000018">
    <property type="entry name" value="Ypt/Rab-GAP domain of gyp1p superfamily protein"/>
    <property type="match status" value="1"/>
</dbReference>
<dbReference type="PROSITE" id="PS50086">
    <property type="entry name" value="TBC_RABGAP"/>
    <property type="match status" value="1"/>
</dbReference>
<dbReference type="FunFam" id="1.10.472.80:FF:000013">
    <property type="entry name" value="TBC1 domain family member 8B"/>
    <property type="match status" value="1"/>
</dbReference>
<dbReference type="AlphaFoldDB" id="A0AAP0PTG8"/>
<organism evidence="5 6">
    <name type="scientific">Stephania japonica</name>
    <dbReference type="NCBI Taxonomy" id="461633"/>
    <lineage>
        <taxon>Eukaryota</taxon>
        <taxon>Viridiplantae</taxon>
        <taxon>Streptophyta</taxon>
        <taxon>Embryophyta</taxon>
        <taxon>Tracheophyta</taxon>
        <taxon>Spermatophyta</taxon>
        <taxon>Magnoliopsida</taxon>
        <taxon>Ranunculales</taxon>
        <taxon>Menispermaceae</taxon>
        <taxon>Menispermoideae</taxon>
        <taxon>Cissampelideae</taxon>
        <taxon>Stephania</taxon>
    </lineage>
</organism>
<dbReference type="GO" id="GO:0031267">
    <property type="term" value="F:small GTPase binding"/>
    <property type="evidence" value="ECO:0007669"/>
    <property type="project" value="TreeGrafter"/>
</dbReference>
<protein>
    <recommendedName>
        <fullName evidence="4">Rab-GAP TBC domain-containing protein</fullName>
    </recommendedName>
</protein>
<dbReference type="SMART" id="SM00164">
    <property type="entry name" value="TBC"/>
    <property type="match status" value="1"/>
</dbReference>
<sequence length="781" mass="88332">MFRLVALFFIVVSLGEVLRFCELVDFSVKRDAYGFTVRPQHLNRYREYANIYKEEEEERSERWVNFLERQTESALIPVNGISYPEATIREAAAGLEKGVQVNGSGDGRNSPSTGSIEDISEKGVHAGSKERKSHEVQIWSQIRPSLATIEYMLISRMRKQKHIGKDEKSIIDGSHQSMNEGVTLSKGISDDESEDEFYDVEKSDAVRDIASNGHLPALGDGFVPESLLSWKEELEFLVRGGVPMALRGELWQVFVGVRTCRVEGYYQALLHQESNAAHEQTRDSSNSNDTSKESSLSHECLAEKWKGQIEKDLPRTFPGHPALDEDGRNALRRLLTAYAWHNPSVGYCQAMNFFAGLLLLLMPEENAFWTLTGIMDNYFNGYYSEEMIESQVDQLVFEELIRERFPKLVNHLDYLGVQVGCVTGPWFLSIFVNMLPWESVLRVWDVLLFEGNRVMLFRTACALMELYGPTLVTTKDAGDAVTLLQSLAGSTFDSSQLVLTACMGYQAVTEARLSESRDKNRPLVKSVIEERSKGLNAWKDTQGLASKLYTLKQDPGSVKSETSATKLSGMQRNGDASLLESECADLEFFGSIKGDLVLDSVADLKEQSLWLKVELRRLLEEKASAITRSEELEAALMEMVKQDNRHQLSERVQVLEEEVRELQQSLANKQEQEHTMLQVLMRAEQEQRITEDARRSAEQDVAAQKSAADVLQEKYEDTMASIAQMEERLIIAESTLEATLQYQSSKVKAHQSPRNMEYGVGNGVVELLFRIKYQPMKIMHA</sequence>
<keyword evidence="3" id="KW-0732">Signal</keyword>
<proteinExistence type="predicted"/>
<dbReference type="PANTHER" id="PTHR47219:SF20">
    <property type="entry name" value="TBC1 DOMAIN FAMILY MEMBER 2B"/>
    <property type="match status" value="1"/>
</dbReference>
<dbReference type="SUPFAM" id="SSF47923">
    <property type="entry name" value="Ypt/Rab-GAP domain of gyp1p"/>
    <property type="match status" value="2"/>
</dbReference>
<dbReference type="GO" id="GO:0005096">
    <property type="term" value="F:GTPase activator activity"/>
    <property type="evidence" value="ECO:0007669"/>
    <property type="project" value="TreeGrafter"/>
</dbReference>
<dbReference type="PANTHER" id="PTHR47219">
    <property type="entry name" value="RAB GTPASE-ACTIVATING PROTEIN 1-LIKE"/>
    <property type="match status" value="1"/>
</dbReference>
<feature type="signal peptide" evidence="3">
    <location>
        <begin position="1"/>
        <end position="15"/>
    </location>
</feature>
<reference evidence="5 6" key="1">
    <citation type="submission" date="2024-01" db="EMBL/GenBank/DDBJ databases">
        <title>Genome assemblies of Stephania.</title>
        <authorList>
            <person name="Yang L."/>
        </authorList>
    </citation>
    <scope>NUCLEOTIDE SEQUENCE [LARGE SCALE GENOMIC DNA]</scope>
    <source>
        <strain evidence="5">QJT</strain>
        <tissue evidence="5">Leaf</tissue>
    </source>
</reference>
<evidence type="ECO:0000313" key="5">
    <source>
        <dbReference type="EMBL" id="KAK9154165.1"/>
    </source>
</evidence>
<feature type="compositionally biased region" description="Basic and acidic residues" evidence="2">
    <location>
        <begin position="119"/>
        <end position="135"/>
    </location>
</feature>
<dbReference type="InterPro" id="IPR050302">
    <property type="entry name" value="Rab_GAP_TBC_domain"/>
</dbReference>
<dbReference type="Gene3D" id="1.10.8.270">
    <property type="entry name" value="putative rabgap domain of human tbc1 domain family member 14 like domains"/>
    <property type="match status" value="1"/>
</dbReference>
<dbReference type="EMBL" id="JBBNAE010000001">
    <property type="protein sequence ID" value="KAK9154165.1"/>
    <property type="molecule type" value="Genomic_DNA"/>
</dbReference>
<dbReference type="InterPro" id="IPR035969">
    <property type="entry name" value="Rab-GAP_TBC_sf"/>
</dbReference>
<name>A0AAP0PTG8_9MAGN</name>
<evidence type="ECO:0000259" key="4">
    <source>
        <dbReference type="PROSITE" id="PS50086"/>
    </source>
</evidence>
<evidence type="ECO:0000256" key="1">
    <source>
        <dbReference type="SAM" id="Coils"/>
    </source>
</evidence>
<dbReference type="Gene3D" id="1.10.472.80">
    <property type="entry name" value="Ypt/Rab-GAP domain of gyp1p, domain 3"/>
    <property type="match status" value="1"/>
</dbReference>
<accession>A0AAP0PTG8</accession>
<evidence type="ECO:0000313" key="6">
    <source>
        <dbReference type="Proteomes" id="UP001417504"/>
    </source>
</evidence>
<feature type="chain" id="PRO_5043041571" description="Rab-GAP TBC domain-containing protein" evidence="3">
    <location>
        <begin position="16"/>
        <end position="781"/>
    </location>
</feature>
<keyword evidence="1" id="KW-0175">Coiled coil</keyword>
<dbReference type="InterPro" id="IPR000195">
    <property type="entry name" value="Rab-GAP-TBC_dom"/>
</dbReference>
<feature type="region of interest" description="Disordered" evidence="2">
    <location>
        <begin position="99"/>
        <end position="135"/>
    </location>
</feature>
<feature type="domain" description="Rab-GAP TBC" evidence="4">
    <location>
        <begin position="241"/>
        <end position="451"/>
    </location>
</feature>
<comment type="caution">
    <text evidence="5">The sequence shown here is derived from an EMBL/GenBank/DDBJ whole genome shotgun (WGS) entry which is preliminary data.</text>
</comment>
<evidence type="ECO:0000256" key="2">
    <source>
        <dbReference type="SAM" id="MobiDB-lite"/>
    </source>
</evidence>
<keyword evidence="6" id="KW-1185">Reference proteome</keyword>
<feature type="coiled-coil region" evidence="1">
    <location>
        <begin position="615"/>
        <end position="728"/>
    </location>
</feature>
<evidence type="ECO:0000256" key="3">
    <source>
        <dbReference type="SAM" id="SignalP"/>
    </source>
</evidence>
<feature type="compositionally biased region" description="Polar residues" evidence="2">
    <location>
        <begin position="101"/>
        <end position="115"/>
    </location>
</feature>